<dbReference type="PROSITE" id="PS51032">
    <property type="entry name" value="AP2_ERF"/>
    <property type="match status" value="1"/>
</dbReference>
<dbReference type="AlphaFoldDB" id="A0A9W7IS20"/>
<evidence type="ECO:0000256" key="5">
    <source>
        <dbReference type="ARBA" id="ARBA00023242"/>
    </source>
</evidence>
<evidence type="ECO:0000256" key="3">
    <source>
        <dbReference type="ARBA" id="ARBA00023125"/>
    </source>
</evidence>
<comment type="caution">
    <text evidence="9">The sequence shown here is derived from an EMBL/GenBank/DDBJ whole genome shotgun (WGS) entry which is preliminary data.</text>
</comment>
<gene>
    <name evidence="9" type="ORF">HRI_003789900</name>
</gene>
<proteinExistence type="inferred from homology"/>
<dbReference type="SMART" id="SM00380">
    <property type="entry name" value="AP2"/>
    <property type="match status" value="1"/>
</dbReference>
<dbReference type="SUPFAM" id="SSF54171">
    <property type="entry name" value="DNA-binding domain"/>
    <property type="match status" value="1"/>
</dbReference>
<dbReference type="Pfam" id="PF00847">
    <property type="entry name" value="AP2"/>
    <property type="match status" value="1"/>
</dbReference>
<evidence type="ECO:0000313" key="9">
    <source>
        <dbReference type="EMBL" id="GMJ01207.1"/>
    </source>
</evidence>
<dbReference type="InterPro" id="IPR044808">
    <property type="entry name" value="ERF_plant"/>
</dbReference>
<organism evidence="9 10">
    <name type="scientific">Hibiscus trionum</name>
    <name type="common">Flower of an hour</name>
    <dbReference type="NCBI Taxonomy" id="183268"/>
    <lineage>
        <taxon>Eukaryota</taxon>
        <taxon>Viridiplantae</taxon>
        <taxon>Streptophyta</taxon>
        <taxon>Embryophyta</taxon>
        <taxon>Tracheophyta</taxon>
        <taxon>Spermatophyta</taxon>
        <taxon>Magnoliopsida</taxon>
        <taxon>eudicotyledons</taxon>
        <taxon>Gunneridae</taxon>
        <taxon>Pentapetalae</taxon>
        <taxon>rosids</taxon>
        <taxon>malvids</taxon>
        <taxon>Malvales</taxon>
        <taxon>Malvaceae</taxon>
        <taxon>Malvoideae</taxon>
        <taxon>Hibiscus</taxon>
    </lineage>
</organism>
<evidence type="ECO:0000256" key="1">
    <source>
        <dbReference type="ARBA" id="ARBA00004123"/>
    </source>
</evidence>
<evidence type="ECO:0000313" key="10">
    <source>
        <dbReference type="Proteomes" id="UP001165190"/>
    </source>
</evidence>
<dbReference type="InterPro" id="IPR016177">
    <property type="entry name" value="DNA-bd_dom_sf"/>
</dbReference>
<dbReference type="Gene3D" id="3.30.730.10">
    <property type="entry name" value="AP2/ERF domain"/>
    <property type="match status" value="1"/>
</dbReference>
<evidence type="ECO:0000256" key="7">
    <source>
        <dbReference type="SAM" id="MobiDB-lite"/>
    </source>
</evidence>
<protein>
    <recommendedName>
        <fullName evidence="8">AP2/ERF domain-containing protein</fullName>
    </recommendedName>
</protein>
<evidence type="ECO:0000259" key="8">
    <source>
        <dbReference type="PROSITE" id="PS51032"/>
    </source>
</evidence>
<dbReference type="PRINTS" id="PR00367">
    <property type="entry name" value="ETHRSPELEMNT"/>
</dbReference>
<dbReference type="GO" id="GO:0003700">
    <property type="term" value="F:DNA-binding transcription factor activity"/>
    <property type="evidence" value="ECO:0007669"/>
    <property type="project" value="InterPro"/>
</dbReference>
<dbReference type="CDD" id="cd00018">
    <property type="entry name" value="AP2"/>
    <property type="match status" value="1"/>
</dbReference>
<feature type="domain" description="AP2/ERF" evidence="8">
    <location>
        <begin position="109"/>
        <end position="167"/>
    </location>
</feature>
<accession>A0A9W7IS20</accession>
<dbReference type="PANTHER" id="PTHR31190">
    <property type="entry name" value="DNA-BINDING DOMAIN"/>
    <property type="match status" value="1"/>
</dbReference>
<feature type="compositionally biased region" description="Low complexity" evidence="7">
    <location>
        <begin position="190"/>
        <end position="204"/>
    </location>
</feature>
<dbReference type="EMBL" id="BSYR01000035">
    <property type="protein sequence ID" value="GMJ01207.1"/>
    <property type="molecule type" value="Genomic_DNA"/>
</dbReference>
<name>A0A9W7IS20_HIBTR</name>
<keyword evidence="4" id="KW-0804">Transcription</keyword>
<comment type="subcellular location">
    <subcellularLocation>
        <location evidence="1">Nucleus</location>
    </subcellularLocation>
</comment>
<dbReference type="GO" id="GO:0003677">
    <property type="term" value="F:DNA binding"/>
    <property type="evidence" value="ECO:0007669"/>
    <property type="project" value="UniProtKB-KW"/>
</dbReference>
<sequence length="243" mass="27251">MYCDGGSEFNLSLLESIRQFLLEDDFDTIPGPGQCVENLAKDDLPFTDDDAVNVDQWINFDQLFDAAEETVAVDNVSFSGFDATSEVLETTPTATVSVSKSHAPPKKVHYKGVRRRPWGTYAAEIRDPKRSGVRIWLGTYETPEDAALAYDRAAFEMRGAKAKLNFPLLIGSDQVEPVRLTNNKRRSPEPSSSYSLARLPSSPSFTVTSDDRTPNLKRRRSEINCSIKADFELDLYHLMPTEF</sequence>
<dbReference type="GO" id="GO:0005634">
    <property type="term" value="C:nucleus"/>
    <property type="evidence" value="ECO:0007669"/>
    <property type="project" value="UniProtKB-SubCell"/>
</dbReference>
<dbReference type="InterPro" id="IPR036955">
    <property type="entry name" value="AP2/ERF_dom_sf"/>
</dbReference>
<dbReference type="GO" id="GO:0009873">
    <property type="term" value="P:ethylene-activated signaling pathway"/>
    <property type="evidence" value="ECO:0007669"/>
    <property type="project" value="InterPro"/>
</dbReference>
<dbReference type="Proteomes" id="UP001165190">
    <property type="component" value="Unassembled WGS sequence"/>
</dbReference>
<dbReference type="FunFam" id="3.30.730.10:FF:000001">
    <property type="entry name" value="Ethylene-responsive transcription factor 2"/>
    <property type="match status" value="1"/>
</dbReference>
<comment type="similarity">
    <text evidence="6">Belongs to the AP2/ERF transcription factor family. ERF subfamily.</text>
</comment>
<evidence type="ECO:0000256" key="2">
    <source>
        <dbReference type="ARBA" id="ARBA00023015"/>
    </source>
</evidence>
<dbReference type="OrthoDB" id="552345at2759"/>
<dbReference type="PANTHER" id="PTHR31190:SF102">
    <property type="entry name" value="AP2_ERF DOMAIN-CONTAINING PROTEIN"/>
    <property type="match status" value="1"/>
</dbReference>
<evidence type="ECO:0000256" key="4">
    <source>
        <dbReference type="ARBA" id="ARBA00023163"/>
    </source>
</evidence>
<keyword evidence="10" id="KW-1185">Reference proteome</keyword>
<keyword evidence="2" id="KW-0805">Transcription regulation</keyword>
<keyword evidence="5" id="KW-0539">Nucleus</keyword>
<evidence type="ECO:0000256" key="6">
    <source>
        <dbReference type="ARBA" id="ARBA00024343"/>
    </source>
</evidence>
<dbReference type="InterPro" id="IPR001471">
    <property type="entry name" value="AP2/ERF_dom"/>
</dbReference>
<reference evidence="9" key="1">
    <citation type="submission" date="2023-05" db="EMBL/GenBank/DDBJ databases">
        <title>Genome and transcriptome analyses reveal genes involved in the formation of fine ridges on petal epidermal cells in Hibiscus trionum.</title>
        <authorList>
            <person name="Koshimizu S."/>
            <person name="Masuda S."/>
            <person name="Ishii T."/>
            <person name="Shirasu K."/>
            <person name="Hoshino A."/>
            <person name="Arita M."/>
        </authorList>
    </citation>
    <scope>NUCLEOTIDE SEQUENCE</scope>
    <source>
        <strain evidence="9">Hamamatsu line</strain>
    </source>
</reference>
<keyword evidence="3" id="KW-0238">DNA-binding</keyword>
<feature type="region of interest" description="Disordered" evidence="7">
    <location>
        <begin position="180"/>
        <end position="217"/>
    </location>
</feature>